<comment type="caution">
    <text evidence="1">The sequence shown here is derived from an EMBL/GenBank/DDBJ whole genome shotgun (WGS) entry which is preliminary data.</text>
</comment>
<evidence type="ECO:0000313" key="1">
    <source>
        <dbReference type="EMBL" id="MEM5446368.1"/>
    </source>
</evidence>
<dbReference type="Pfam" id="PF20484">
    <property type="entry name" value="DUF6723"/>
    <property type="match status" value="1"/>
</dbReference>
<keyword evidence="2" id="KW-1185">Reference proteome</keyword>
<name>A0ABU9S4R4_9BURK</name>
<organism evidence="1 2">
    <name type="scientific">Paraburkholderia guartelaensis</name>
    <dbReference type="NCBI Taxonomy" id="2546446"/>
    <lineage>
        <taxon>Bacteria</taxon>
        <taxon>Pseudomonadati</taxon>
        <taxon>Pseudomonadota</taxon>
        <taxon>Betaproteobacteria</taxon>
        <taxon>Burkholderiales</taxon>
        <taxon>Burkholderiaceae</taxon>
        <taxon>Paraburkholderia</taxon>
    </lineage>
</organism>
<sequence>MGKPDRAEDALQIVGYEVVCRQKINAMGQYVGDLRIRRKADGKLIYPFDGCLVPGPFATADEARLAVRELAKEFVRLDVERPED</sequence>
<dbReference type="InterPro" id="IPR046569">
    <property type="entry name" value="DUF6723"/>
</dbReference>
<reference evidence="1 2" key="1">
    <citation type="submission" date="2024-01" db="EMBL/GenBank/DDBJ databases">
        <title>The diversity of rhizobia nodulating Mimosa spp. in eleven states of Brazil covering several biomes is determined by host plant, location, and edaphic factors.</title>
        <authorList>
            <person name="Rouws L."/>
            <person name="Barauna A."/>
            <person name="Beukes C."/>
            <person name="De Faria S.M."/>
            <person name="Gross E."/>
            <person name="Dos Reis Junior F.B."/>
            <person name="Simon M."/>
            <person name="Maluk M."/>
            <person name="Odee D.W."/>
            <person name="Kenicer G."/>
            <person name="Young J.P.W."/>
            <person name="Reis V.M."/>
            <person name="Zilli J."/>
            <person name="James E.K."/>
        </authorList>
    </citation>
    <scope>NUCLEOTIDE SEQUENCE [LARGE SCALE GENOMIC DNA]</scope>
    <source>
        <strain evidence="1 2">JPY164</strain>
    </source>
</reference>
<proteinExistence type="predicted"/>
<evidence type="ECO:0000313" key="2">
    <source>
        <dbReference type="Proteomes" id="UP001390669"/>
    </source>
</evidence>
<dbReference type="RefSeq" id="WP_069263095.1">
    <property type="nucleotide sequence ID" value="NZ_JAYMRW010000001.1"/>
</dbReference>
<protein>
    <submittedName>
        <fullName evidence="1">DUF6723 family protein</fullName>
    </submittedName>
</protein>
<gene>
    <name evidence="1" type="ORF">VSR33_02545</name>
</gene>
<dbReference type="Proteomes" id="UP001390669">
    <property type="component" value="Unassembled WGS sequence"/>
</dbReference>
<dbReference type="EMBL" id="JAYMRW010000001">
    <property type="protein sequence ID" value="MEM5446368.1"/>
    <property type="molecule type" value="Genomic_DNA"/>
</dbReference>
<accession>A0ABU9S4R4</accession>